<protein>
    <submittedName>
        <fullName evidence="7">Nicotinate dehydrogenase small FeS subunit</fullName>
        <ecNumber evidence="7">1.17.1.5</ecNumber>
    </submittedName>
</protein>
<reference evidence="7" key="1">
    <citation type="submission" date="2019-08" db="EMBL/GenBank/DDBJ databases">
        <authorList>
            <person name="Kucharzyk K."/>
            <person name="Murdoch R.W."/>
            <person name="Higgins S."/>
            <person name="Loffler F."/>
        </authorList>
    </citation>
    <scope>NUCLEOTIDE SEQUENCE</scope>
</reference>
<dbReference type="InterPro" id="IPR002888">
    <property type="entry name" value="2Fe-2S-bd"/>
</dbReference>
<dbReference type="InterPro" id="IPR051452">
    <property type="entry name" value="Diverse_Oxidoreductases"/>
</dbReference>
<dbReference type="Pfam" id="PF01799">
    <property type="entry name" value="Fer2_2"/>
    <property type="match status" value="1"/>
</dbReference>
<keyword evidence="3 7" id="KW-0560">Oxidoreductase</keyword>
<dbReference type="AlphaFoldDB" id="A0A645C689"/>
<dbReference type="InterPro" id="IPR006058">
    <property type="entry name" value="2Fe2S_fd_BS"/>
</dbReference>
<evidence type="ECO:0000259" key="6">
    <source>
        <dbReference type="PROSITE" id="PS51085"/>
    </source>
</evidence>
<keyword evidence="5" id="KW-0411">Iron-sulfur</keyword>
<evidence type="ECO:0000256" key="4">
    <source>
        <dbReference type="ARBA" id="ARBA00023004"/>
    </source>
</evidence>
<dbReference type="GO" id="GO:0051537">
    <property type="term" value="F:2 iron, 2 sulfur cluster binding"/>
    <property type="evidence" value="ECO:0007669"/>
    <property type="project" value="UniProtKB-KW"/>
</dbReference>
<dbReference type="PROSITE" id="PS51085">
    <property type="entry name" value="2FE2S_FER_2"/>
    <property type="match status" value="1"/>
</dbReference>
<name>A0A645C689_9ZZZZ</name>
<dbReference type="GO" id="GO:0050138">
    <property type="term" value="F:nicotinate dehydrogenase activity"/>
    <property type="evidence" value="ECO:0007669"/>
    <property type="project" value="UniProtKB-EC"/>
</dbReference>
<dbReference type="GO" id="GO:0046872">
    <property type="term" value="F:metal ion binding"/>
    <property type="evidence" value="ECO:0007669"/>
    <property type="project" value="UniProtKB-KW"/>
</dbReference>
<evidence type="ECO:0000313" key="7">
    <source>
        <dbReference type="EMBL" id="MPM72511.1"/>
    </source>
</evidence>
<dbReference type="PANTHER" id="PTHR44379">
    <property type="entry name" value="OXIDOREDUCTASE WITH IRON-SULFUR SUBUNIT"/>
    <property type="match status" value="1"/>
</dbReference>
<dbReference type="Gene3D" id="1.10.150.120">
    <property type="entry name" value="[2Fe-2S]-binding domain"/>
    <property type="match status" value="1"/>
</dbReference>
<dbReference type="EMBL" id="VSSQ01024787">
    <property type="protein sequence ID" value="MPM72511.1"/>
    <property type="molecule type" value="Genomic_DNA"/>
</dbReference>
<dbReference type="InterPro" id="IPR036010">
    <property type="entry name" value="2Fe-2S_ferredoxin-like_sf"/>
</dbReference>
<evidence type="ECO:0000256" key="3">
    <source>
        <dbReference type="ARBA" id="ARBA00023002"/>
    </source>
</evidence>
<feature type="domain" description="2Fe-2S ferredoxin-type" evidence="6">
    <location>
        <begin position="4"/>
        <end position="80"/>
    </location>
</feature>
<gene>
    <name evidence="7" type="primary">ndhS_12</name>
    <name evidence="7" type="ORF">SDC9_119487</name>
</gene>
<proteinExistence type="predicted"/>
<dbReference type="Gene3D" id="3.10.20.30">
    <property type="match status" value="1"/>
</dbReference>
<dbReference type="InterPro" id="IPR001041">
    <property type="entry name" value="2Fe-2S_ferredoxin-type"/>
</dbReference>
<sequence>MKKVLLRFTLNGKPVALETAPNKRMLDVLRGDLSKTGTKEGCAVGECGACTVILNGEPVTSCLVTAGQMQGAEVLTIEGMSETLIGRVLQDCFVEGDAVQCGFCTPGFIMTAYALLLKNPRPTREEIREAVAGNICRCTGYIPIVNAIEQAGLRMSE</sequence>
<dbReference type="EC" id="1.17.1.5" evidence="7"/>
<keyword evidence="4" id="KW-0408">Iron</keyword>
<evidence type="ECO:0000256" key="1">
    <source>
        <dbReference type="ARBA" id="ARBA00022714"/>
    </source>
</evidence>
<organism evidence="7">
    <name type="scientific">bioreactor metagenome</name>
    <dbReference type="NCBI Taxonomy" id="1076179"/>
    <lineage>
        <taxon>unclassified sequences</taxon>
        <taxon>metagenomes</taxon>
        <taxon>ecological metagenomes</taxon>
    </lineage>
</organism>
<dbReference type="PANTHER" id="PTHR44379:SF5">
    <property type="entry name" value="OXIDOREDUCTASE WITH IRON-SULFUR SUBUNIT"/>
    <property type="match status" value="1"/>
</dbReference>
<dbReference type="SUPFAM" id="SSF47741">
    <property type="entry name" value="CO dehydrogenase ISP C-domain like"/>
    <property type="match status" value="1"/>
</dbReference>
<dbReference type="InterPro" id="IPR036884">
    <property type="entry name" value="2Fe-2S-bd_dom_sf"/>
</dbReference>
<evidence type="ECO:0000256" key="5">
    <source>
        <dbReference type="ARBA" id="ARBA00023014"/>
    </source>
</evidence>
<dbReference type="SUPFAM" id="SSF54292">
    <property type="entry name" value="2Fe-2S ferredoxin-like"/>
    <property type="match status" value="1"/>
</dbReference>
<dbReference type="PROSITE" id="PS00197">
    <property type="entry name" value="2FE2S_FER_1"/>
    <property type="match status" value="1"/>
</dbReference>
<dbReference type="Pfam" id="PF00111">
    <property type="entry name" value="Fer2"/>
    <property type="match status" value="1"/>
</dbReference>
<accession>A0A645C689</accession>
<keyword evidence="1" id="KW-0001">2Fe-2S</keyword>
<evidence type="ECO:0000256" key="2">
    <source>
        <dbReference type="ARBA" id="ARBA00022723"/>
    </source>
</evidence>
<comment type="caution">
    <text evidence="7">The sequence shown here is derived from an EMBL/GenBank/DDBJ whole genome shotgun (WGS) entry which is preliminary data.</text>
</comment>
<keyword evidence="2" id="KW-0479">Metal-binding</keyword>
<dbReference type="InterPro" id="IPR012675">
    <property type="entry name" value="Beta-grasp_dom_sf"/>
</dbReference>